<gene>
    <name evidence="2" type="ORF">EZS28_025953</name>
</gene>
<dbReference type="EMBL" id="SNRW01009087">
    <property type="protein sequence ID" value="KAA6378521.1"/>
    <property type="molecule type" value="Genomic_DNA"/>
</dbReference>
<name>A0A5J4V841_9EUKA</name>
<reference evidence="2 3" key="1">
    <citation type="submission" date="2019-03" db="EMBL/GenBank/DDBJ databases">
        <title>Single cell metagenomics reveals metabolic interactions within the superorganism composed of flagellate Streblomastix strix and complex community of Bacteroidetes bacteria on its surface.</title>
        <authorList>
            <person name="Treitli S.C."/>
            <person name="Kolisko M."/>
            <person name="Husnik F."/>
            <person name="Keeling P."/>
            <person name="Hampl V."/>
        </authorList>
    </citation>
    <scope>NUCLEOTIDE SEQUENCE [LARGE SCALE GENOMIC DNA]</scope>
    <source>
        <strain evidence="2">ST1C</strain>
    </source>
</reference>
<sequence length="183" mass="21313">MNDHNIIPHLTHPLIYQENDQQTLALRSGSRTCLFYIQFWGDVSTQSELINVGYARVFVIAISTASGSGEEQDREINDGLFRISQFIRCLNKAKCNSFPPQPLLVHRSDEQLEEEGGNEEIDSQLINKGHQYYNIKDYANETKGAILNHFIEQGNTRPWWYLEDQDEEYQDQEEEQEEEQDNV</sequence>
<dbReference type="Proteomes" id="UP000324800">
    <property type="component" value="Unassembled WGS sequence"/>
</dbReference>
<dbReference type="AlphaFoldDB" id="A0A5J4V841"/>
<proteinExistence type="predicted"/>
<evidence type="ECO:0000313" key="3">
    <source>
        <dbReference type="Proteomes" id="UP000324800"/>
    </source>
</evidence>
<organism evidence="2 3">
    <name type="scientific">Streblomastix strix</name>
    <dbReference type="NCBI Taxonomy" id="222440"/>
    <lineage>
        <taxon>Eukaryota</taxon>
        <taxon>Metamonada</taxon>
        <taxon>Preaxostyla</taxon>
        <taxon>Oxymonadida</taxon>
        <taxon>Streblomastigidae</taxon>
        <taxon>Streblomastix</taxon>
    </lineage>
</organism>
<evidence type="ECO:0000256" key="1">
    <source>
        <dbReference type="SAM" id="MobiDB-lite"/>
    </source>
</evidence>
<feature type="region of interest" description="Disordered" evidence="1">
    <location>
        <begin position="163"/>
        <end position="183"/>
    </location>
</feature>
<comment type="caution">
    <text evidence="2">The sequence shown here is derived from an EMBL/GenBank/DDBJ whole genome shotgun (WGS) entry which is preliminary data.</text>
</comment>
<accession>A0A5J4V841</accession>
<evidence type="ECO:0000313" key="2">
    <source>
        <dbReference type="EMBL" id="KAA6378521.1"/>
    </source>
</evidence>
<protein>
    <submittedName>
        <fullName evidence="2">Uncharacterized protein</fullName>
    </submittedName>
</protein>